<sequence length="118" mass="12897">MDLLFEIIASLVGDVLVGLFTAAFDSRAPERAKGPVRFFIFVVLGACVGAASTRLWSSPFLTTECWRVAWLIISPAIAAAALFAFQASFFPRAPRGVAMLHAAAFSFIVALWRYFTFS</sequence>
<evidence type="ECO:0000256" key="1">
    <source>
        <dbReference type="SAM" id="Phobius"/>
    </source>
</evidence>
<evidence type="ECO:0000313" key="3">
    <source>
        <dbReference type="EMBL" id="PZR07269.1"/>
    </source>
</evidence>
<feature type="transmembrane region" description="Helical" evidence="1">
    <location>
        <begin position="97"/>
        <end position="115"/>
    </location>
</feature>
<dbReference type="Proteomes" id="UP000249061">
    <property type="component" value="Unassembled WGS sequence"/>
</dbReference>
<gene>
    <name evidence="3" type="ORF">DI536_27840</name>
</gene>
<accession>A0A2W5SVB9</accession>
<evidence type="ECO:0000313" key="4">
    <source>
        <dbReference type="Proteomes" id="UP000249061"/>
    </source>
</evidence>
<comment type="caution">
    <text evidence="3">The sequence shown here is derived from an EMBL/GenBank/DDBJ whole genome shotgun (WGS) entry which is preliminary data.</text>
</comment>
<organism evidence="3 4">
    <name type="scientific">Archangium gephyra</name>
    <dbReference type="NCBI Taxonomy" id="48"/>
    <lineage>
        <taxon>Bacteria</taxon>
        <taxon>Pseudomonadati</taxon>
        <taxon>Myxococcota</taxon>
        <taxon>Myxococcia</taxon>
        <taxon>Myxococcales</taxon>
        <taxon>Cystobacterineae</taxon>
        <taxon>Archangiaceae</taxon>
        <taxon>Archangium</taxon>
    </lineage>
</organism>
<proteinExistence type="predicted"/>
<protein>
    <recommendedName>
        <fullName evidence="2">Major facilitator superfamily (MFS) profile domain-containing protein</fullName>
    </recommendedName>
</protein>
<feature type="transmembrane region" description="Helical" evidence="1">
    <location>
        <begin position="68"/>
        <end position="85"/>
    </location>
</feature>
<dbReference type="AlphaFoldDB" id="A0A2W5SVB9"/>
<dbReference type="EMBL" id="QFQP01000032">
    <property type="protein sequence ID" value="PZR07269.1"/>
    <property type="molecule type" value="Genomic_DNA"/>
</dbReference>
<name>A0A2W5SVB9_9BACT</name>
<evidence type="ECO:0000259" key="2">
    <source>
        <dbReference type="PROSITE" id="PS50850"/>
    </source>
</evidence>
<feature type="domain" description="Major facilitator superfamily (MFS) profile" evidence="2">
    <location>
        <begin position="1"/>
        <end position="118"/>
    </location>
</feature>
<keyword evidence="1" id="KW-0472">Membrane</keyword>
<feature type="transmembrane region" description="Helical" evidence="1">
    <location>
        <begin position="6"/>
        <end position="24"/>
    </location>
</feature>
<keyword evidence="1" id="KW-1133">Transmembrane helix</keyword>
<dbReference type="GO" id="GO:0022857">
    <property type="term" value="F:transmembrane transporter activity"/>
    <property type="evidence" value="ECO:0007669"/>
    <property type="project" value="InterPro"/>
</dbReference>
<keyword evidence="1" id="KW-0812">Transmembrane</keyword>
<dbReference type="PROSITE" id="PS50850">
    <property type="entry name" value="MFS"/>
    <property type="match status" value="1"/>
</dbReference>
<reference evidence="3 4" key="1">
    <citation type="submission" date="2017-08" db="EMBL/GenBank/DDBJ databases">
        <title>Infants hospitalized years apart are colonized by the same room-sourced microbial strains.</title>
        <authorList>
            <person name="Brooks B."/>
            <person name="Olm M.R."/>
            <person name="Firek B.A."/>
            <person name="Baker R."/>
            <person name="Thomas B.C."/>
            <person name="Morowitz M.J."/>
            <person name="Banfield J.F."/>
        </authorList>
    </citation>
    <scope>NUCLEOTIDE SEQUENCE [LARGE SCALE GENOMIC DNA]</scope>
    <source>
        <strain evidence="3">S2_003_000_R2_14</strain>
    </source>
</reference>
<feature type="transmembrane region" description="Helical" evidence="1">
    <location>
        <begin position="36"/>
        <end position="56"/>
    </location>
</feature>
<dbReference type="InterPro" id="IPR020846">
    <property type="entry name" value="MFS_dom"/>
</dbReference>